<dbReference type="AlphaFoldDB" id="A0A1G8ISV8"/>
<dbReference type="EMBL" id="FNCG01000017">
    <property type="protein sequence ID" value="SDI22115.1"/>
    <property type="molecule type" value="Genomic_DNA"/>
</dbReference>
<keyword evidence="2" id="KW-1185">Reference proteome</keyword>
<reference evidence="2" key="1">
    <citation type="submission" date="2016-10" db="EMBL/GenBank/DDBJ databases">
        <authorList>
            <person name="Varghese N."/>
            <person name="Submissions S."/>
        </authorList>
    </citation>
    <scope>NUCLEOTIDE SEQUENCE [LARGE SCALE GENOMIC DNA]</scope>
    <source>
        <strain evidence="2">Gh-67</strain>
    </source>
</reference>
<accession>A0A1G8ISV8</accession>
<dbReference type="Proteomes" id="UP000199705">
    <property type="component" value="Unassembled WGS sequence"/>
</dbReference>
<name>A0A1G8ISV8_9SPHI</name>
<sequence>MINLNVISRIAEDKNYFPDLIKILHLLKNKGITDVQILFIGTVYSPKVYQNIMDMASRLNVSSNIAFTEKSIPMSELSDEIKNGYFINFTIGEFTGFSGLESIKNGFKTIFYNIDKSLKNECDNVIAYCHTRDKLMDLIINISQNQALTSEEITACNQKMLNRFILNSAMKRELLAMMLPKSNHSDKLA</sequence>
<evidence type="ECO:0000313" key="1">
    <source>
        <dbReference type="EMBL" id="SDI22115.1"/>
    </source>
</evidence>
<gene>
    <name evidence="1" type="ORF">SAMN05192573_117102</name>
</gene>
<evidence type="ECO:0000313" key="2">
    <source>
        <dbReference type="Proteomes" id="UP000199705"/>
    </source>
</evidence>
<organism evidence="1 2">
    <name type="scientific">Mucilaginibacter gossypii</name>
    <dbReference type="NCBI Taxonomy" id="551996"/>
    <lineage>
        <taxon>Bacteria</taxon>
        <taxon>Pseudomonadati</taxon>
        <taxon>Bacteroidota</taxon>
        <taxon>Sphingobacteriia</taxon>
        <taxon>Sphingobacteriales</taxon>
        <taxon>Sphingobacteriaceae</taxon>
        <taxon>Mucilaginibacter</taxon>
    </lineage>
</organism>
<proteinExistence type="predicted"/>
<protein>
    <submittedName>
        <fullName evidence="1">Uncharacterized protein</fullName>
    </submittedName>
</protein>
<dbReference type="STRING" id="551996.SAMN05192573_117102"/>